<protein>
    <submittedName>
        <fullName evidence="4">Redoxin domain protein</fullName>
    </submittedName>
</protein>
<dbReference type="GO" id="GO:0016491">
    <property type="term" value="F:oxidoreductase activity"/>
    <property type="evidence" value="ECO:0007669"/>
    <property type="project" value="InterPro"/>
</dbReference>
<name>L7W1M8_9BACT</name>
<dbReference type="EMBL" id="JX649903">
    <property type="protein sequence ID" value="AGC72480.1"/>
    <property type="molecule type" value="Genomic_DNA"/>
</dbReference>
<dbReference type="PANTHER" id="PTHR42852">
    <property type="entry name" value="THIOL:DISULFIDE INTERCHANGE PROTEIN DSBE"/>
    <property type="match status" value="1"/>
</dbReference>
<dbReference type="Pfam" id="PF08534">
    <property type="entry name" value="Redoxin"/>
    <property type="match status" value="1"/>
</dbReference>
<reference evidence="4" key="1">
    <citation type="submission" date="2012-09" db="EMBL/GenBank/DDBJ databases">
        <title>Metagenomic Characterization of a Microbial Community in Wastewater Detects High Levels of Antibiotic Resistance.</title>
        <authorList>
            <person name="Abrams M."/>
            <person name="Caldwell A."/>
            <person name="Vandaei E."/>
            <person name="Lee W."/>
            <person name="Perrott J."/>
            <person name="Khan S.Y."/>
            <person name="Ta J."/>
            <person name="Romero D."/>
            <person name="Nguyen V."/>
            <person name="Pourmand N."/>
            <person name="Ouverney C.C."/>
        </authorList>
    </citation>
    <scope>NUCLEOTIDE SEQUENCE</scope>
</reference>
<dbReference type="GO" id="GO:0030313">
    <property type="term" value="C:cell envelope"/>
    <property type="evidence" value="ECO:0007669"/>
    <property type="project" value="UniProtKB-SubCell"/>
</dbReference>
<dbReference type="InterPro" id="IPR050553">
    <property type="entry name" value="Thioredoxin_ResA/DsbE_sf"/>
</dbReference>
<proteinExistence type="predicted"/>
<dbReference type="AlphaFoldDB" id="L7W1M8"/>
<dbReference type="PANTHER" id="PTHR42852:SF17">
    <property type="entry name" value="THIOREDOXIN-LIKE PROTEIN HI_1115"/>
    <property type="match status" value="1"/>
</dbReference>
<dbReference type="GO" id="GO:0017004">
    <property type="term" value="P:cytochrome complex assembly"/>
    <property type="evidence" value="ECO:0007669"/>
    <property type="project" value="UniProtKB-KW"/>
</dbReference>
<dbReference type="PROSITE" id="PS00194">
    <property type="entry name" value="THIOREDOXIN_1"/>
    <property type="match status" value="1"/>
</dbReference>
<dbReference type="InterPro" id="IPR036249">
    <property type="entry name" value="Thioredoxin-like_sf"/>
</dbReference>
<dbReference type="InterPro" id="IPR013766">
    <property type="entry name" value="Thioredoxin_domain"/>
</dbReference>
<dbReference type="CDD" id="cd02966">
    <property type="entry name" value="TlpA_like_family"/>
    <property type="match status" value="1"/>
</dbReference>
<comment type="subcellular location">
    <subcellularLocation>
        <location evidence="1">Cell envelope</location>
    </subcellularLocation>
</comment>
<feature type="domain" description="Thioredoxin" evidence="3">
    <location>
        <begin position="104"/>
        <end position="243"/>
    </location>
</feature>
<keyword evidence="2" id="KW-0201">Cytochrome c-type biogenesis</keyword>
<dbReference type="InterPro" id="IPR013740">
    <property type="entry name" value="Redoxin"/>
</dbReference>
<dbReference type="SUPFAM" id="SSF52833">
    <property type="entry name" value="Thioredoxin-like"/>
    <property type="match status" value="1"/>
</dbReference>
<dbReference type="InterPro" id="IPR017937">
    <property type="entry name" value="Thioredoxin_CS"/>
</dbReference>
<evidence type="ECO:0000313" key="4">
    <source>
        <dbReference type="EMBL" id="AGC72480.1"/>
    </source>
</evidence>
<evidence type="ECO:0000256" key="2">
    <source>
        <dbReference type="ARBA" id="ARBA00022748"/>
    </source>
</evidence>
<dbReference type="PROSITE" id="PS51352">
    <property type="entry name" value="THIOREDOXIN_2"/>
    <property type="match status" value="1"/>
</dbReference>
<evidence type="ECO:0000259" key="3">
    <source>
        <dbReference type="PROSITE" id="PS51352"/>
    </source>
</evidence>
<dbReference type="Gene3D" id="3.40.30.10">
    <property type="entry name" value="Glutaredoxin"/>
    <property type="match status" value="1"/>
</dbReference>
<sequence>MVRQYGGRVRFVVENYGASELATRFGVTRYPAIFIDDILIATPKDFGFYGKGEGPDGGRYAPWRDAASHERFRADLGRMLNQILEGKRDALRTERSTVAHAARELSPAVMPPFTIPSLDGGTLRSSAFAGKPVLVEFWSTWCPPCRGTLTWLGELDRRYRGRIEVVALAIDSDPEEVRRVAADLHLPIHWAMASPALAVEFGDLSAVPTLFLFDAKGETREIFYGAPPDLHARAERALEGLLP</sequence>
<accession>L7W1M8</accession>
<evidence type="ECO:0000256" key="1">
    <source>
        <dbReference type="ARBA" id="ARBA00004196"/>
    </source>
</evidence>
<organism evidence="4">
    <name type="scientific">uncultured bacterium A1Q1_fos_499</name>
    <dbReference type="NCBI Taxonomy" id="1256578"/>
    <lineage>
        <taxon>Bacteria</taxon>
        <taxon>environmental samples</taxon>
    </lineage>
</organism>